<evidence type="ECO:0000256" key="1">
    <source>
        <dbReference type="ARBA" id="ARBA00022598"/>
    </source>
</evidence>
<evidence type="ECO:0000313" key="8">
    <source>
        <dbReference type="Proteomes" id="UP000820669"/>
    </source>
</evidence>
<comment type="caution">
    <text evidence="7">The sequence shown here is derived from an EMBL/GenBank/DDBJ whole genome shotgun (WGS) entry which is preliminary data.</text>
</comment>
<dbReference type="PROSITE" id="PS00867">
    <property type="entry name" value="CPSASE_2"/>
    <property type="match status" value="1"/>
</dbReference>
<dbReference type="InterPro" id="IPR011054">
    <property type="entry name" value="Rudment_hybrid_motif"/>
</dbReference>
<dbReference type="PROSITE" id="PS50975">
    <property type="entry name" value="ATP_GRASP"/>
    <property type="match status" value="1"/>
</dbReference>
<evidence type="ECO:0000313" key="7">
    <source>
        <dbReference type="EMBL" id="NMH99759.1"/>
    </source>
</evidence>
<feature type="domain" description="Biotin carboxylation" evidence="6">
    <location>
        <begin position="12"/>
        <end position="459"/>
    </location>
</feature>
<dbReference type="SUPFAM" id="SSF52440">
    <property type="entry name" value="PreATP-grasp domain"/>
    <property type="match status" value="1"/>
</dbReference>
<feature type="domain" description="ATP-grasp" evidence="5">
    <location>
        <begin position="130"/>
        <end position="326"/>
    </location>
</feature>
<dbReference type="PROSITE" id="PS50979">
    <property type="entry name" value="BC"/>
    <property type="match status" value="1"/>
</dbReference>
<dbReference type="Pfam" id="PF02785">
    <property type="entry name" value="Biotin_carb_C"/>
    <property type="match status" value="1"/>
</dbReference>
<dbReference type="SUPFAM" id="SSF56059">
    <property type="entry name" value="Glutathione synthetase ATP-binding domain-like"/>
    <property type="match status" value="1"/>
</dbReference>
<keyword evidence="3 4" id="KW-0067">ATP-binding</keyword>
<evidence type="ECO:0000256" key="3">
    <source>
        <dbReference type="ARBA" id="ARBA00022840"/>
    </source>
</evidence>
<dbReference type="EMBL" id="JAAXLA010000042">
    <property type="protein sequence ID" value="NMH99759.1"/>
    <property type="molecule type" value="Genomic_DNA"/>
</dbReference>
<keyword evidence="8" id="KW-1185">Reference proteome</keyword>
<dbReference type="InterPro" id="IPR005479">
    <property type="entry name" value="CPAse_ATP-bd"/>
</dbReference>
<dbReference type="InterPro" id="IPR016185">
    <property type="entry name" value="PreATP-grasp_dom_sf"/>
</dbReference>
<evidence type="ECO:0000256" key="4">
    <source>
        <dbReference type="PROSITE-ProRule" id="PRU00409"/>
    </source>
</evidence>
<dbReference type="Pfam" id="PF02786">
    <property type="entry name" value="CPSase_L_D2"/>
    <property type="match status" value="1"/>
</dbReference>
<organism evidence="7 8">
    <name type="scientific">Pseudonocardia acidicola</name>
    <dbReference type="NCBI Taxonomy" id="2724939"/>
    <lineage>
        <taxon>Bacteria</taxon>
        <taxon>Bacillati</taxon>
        <taxon>Actinomycetota</taxon>
        <taxon>Actinomycetes</taxon>
        <taxon>Pseudonocardiales</taxon>
        <taxon>Pseudonocardiaceae</taxon>
        <taxon>Pseudonocardia</taxon>
    </lineage>
</organism>
<dbReference type="SMART" id="SM00878">
    <property type="entry name" value="Biotin_carb_C"/>
    <property type="match status" value="1"/>
</dbReference>
<dbReference type="RefSeq" id="WP_275404123.1">
    <property type="nucleotide sequence ID" value="NZ_JAAXLA010000042.1"/>
</dbReference>
<keyword evidence="2 4" id="KW-0547">Nucleotide-binding</keyword>
<reference evidence="7 8" key="1">
    <citation type="submission" date="2020-04" db="EMBL/GenBank/DDBJ databases">
        <authorList>
            <person name="Klaysubun C."/>
            <person name="Duangmal K."/>
            <person name="Lipun K."/>
        </authorList>
    </citation>
    <scope>NUCLEOTIDE SEQUENCE [LARGE SCALE GENOMIC DNA]</scope>
    <source>
        <strain evidence="7 8">K10HN5</strain>
    </source>
</reference>
<feature type="non-terminal residue" evidence="7">
    <location>
        <position position="490"/>
    </location>
</feature>
<proteinExistence type="predicted"/>
<evidence type="ECO:0000259" key="5">
    <source>
        <dbReference type="PROSITE" id="PS50975"/>
    </source>
</evidence>
<name>A0ABX1SDV9_9PSEU</name>
<dbReference type="Gene3D" id="3.30.470.20">
    <property type="entry name" value="ATP-grasp fold, B domain"/>
    <property type="match status" value="1"/>
</dbReference>
<dbReference type="PANTHER" id="PTHR48095">
    <property type="entry name" value="PYRUVATE CARBOXYLASE SUBUNIT A"/>
    <property type="match status" value="1"/>
</dbReference>
<gene>
    <name evidence="7" type="ORF">HF526_20920</name>
</gene>
<dbReference type="InterPro" id="IPR005481">
    <property type="entry name" value="BC-like_N"/>
</dbReference>
<dbReference type="InterPro" id="IPR011761">
    <property type="entry name" value="ATP-grasp"/>
</dbReference>
<accession>A0ABX1SDV9</accession>
<dbReference type="Proteomes" id="UP000820669">
    <property type="component" value="Unassembled WGS sequence"/>
</dbReference>
<keyword evidence="1" id="KW-0436">Ligase</keyword>
<dbReference type="InterPro" id="IPR051602">
    <property type="entry name" value="ACC_Biotin_Carboxylase"/>
</dbReference>
<evidence type="ECO:0000259" key="6">
    <source>
        <dbReference type="PROSITE" id="PS50979"/>
    </source>
</evidence>
<dbReference type="PANTHER" id="PTHR48095:SF5">
    <property type="entry name" value="BLL7292 PROTEIN"/>
    <property type="match status" value="1"/>
</dbReference>
<dbReference type="SUPFAM" id="SSF51246">
    <property type="entry name" value="Rudiment single hybrid motif"/>
    <property type="match status" value="1"/>
</dbReference>
<protein>
    <submittedName>
        <fullName evidence="7">Carbamoyl-phosphate synthase large subunit</fullName>
    </submittedName>
</protein>
<dbReference type="InterPro" id="IPR011764">
    <property type="entry name" value="Biotin_carboxylation_dom"/>
</dbReference>
<dbReference type="Pfam" id="PF00289">
    <property type="entry name" value="Biotin_carb_N"/>
    <property type="match status" value="1"/>
</dbReference>
<sequence length="490" mass="49780">MAVSTPAGRRAPFARLLVANRGEIAVRILRAAAELGIATLAVYAADDADCLHVHKADAAVPLRGSGVAAYLDVEQLVEVARAHGSDAVHPGYGFLSENPAFARACAAAGVRFVGPRPELLDVFGDKTRARSLAAGAGVPVLAGTAGPVDLAGAQAFFASLGPDAAVMLKAVAGGGGRGIRPVTRVDDLPAAFAAASREAATAVGDGAVYVEQLLRGARHIEVQILGDGTAVAHLGERDCSIQRRHQKVVEIAPSPGLAADLRQRLTAAAVAVGEAAGYSGVGTVEFLVGGEGFAFLEVNPRLQVEHTVTEEVTGVDLVRAQLLLAAGATLAELGLTQPPAPRGFALQARITTETVAPDGALQPAAGTIAAFDLPSGHGIRVDAGGYPGYRTSLRFDPLLAKLIVHAPDFPTLVAKAYRALCEADITGVGTNLALLRGVLADPSAGRLRDGQGAVLDEAARIAQVVEVLAGGAVPGAAAPLHGFGAGRVEP</sequence>
<dbReference type="InterPro" id="IPR005482">
    <property type="entry name" value="Biotin_COase_C"/>
</dbReference>
<evidence type="ECO:0000256" key="2">
    <source>
        <dbReference type="ARBA" id="ARBA00022741"/>
    </source>
</evidence>